<dbReference type="Gene3D" id="3.40.50.880">
    <property type="match status" value="1"/>
</dbReference>
<dbReference type="KEGG" id="kbs:EPA93_42120"/>
<evidence type="ECO:0000313" key="2">
    <source>
        <dbReference type="EMBL" id="QBD82229.1"/>
    </source>
</evidence>
<dbReference type="InterPro" id="IPR044992">
    <property type="entry name" value="ChyE-like"/>
</dbReference>
<evidence type="ECO:0000259" key="1">
    <source>
        <dbReference type="Pfam" id="PF00117"/>
    </source>
</evidence>
<feature type="domain" description="Glutamine amidotransferase" evidence="1">
    <location>
        <begin position="33"/>
        <end position="183"/>
    </location>
</feature>
<name>A0A4P6K274_KTERU</name>
<gene>
    <name evidence="2" type="ORF">EPA93_42120</name>
</gene>
<evidence type="ECO:0000313" key="3">
    <source>
        <dbReference type="Proteomes" id="UP000290365"/>
    </source>
</evidence>
<dbReference type="OrthoDB" id="9813383at2"/>
<protein>
    <submittedName>
        <fullName evidence="2">Type 1 glutamine amidotransferase</fullName>
    </submittedName>
</protein>
<dbReference type="PROSITE" id="PS51273">
    <property type="entry name" value="GATASE_TYPE_1"/>
    <property type="match status" value="1"/>
</dbReference>
<dbReference type="EMBL" id="CP035758">
    <property type="protein sequence ID" value="QBD82229.1"/>
    <property type="molecule type" value="Genomic_DNA"/>
</dbReference>
<dbReference type="GO" id="GO:0005829">
    <property type="term" value="C:cytosol"/>
    <property type="evidence" value="ECO:0007669"/>
    <property type="project" value="TreeGrafter"/>
</dbReference>
<reference evidence="2 3" key="1">
    <citation type="submission" date="2019-01" db="EMBL/GenBank/DDBJ databases">
        <title>Ktedonosporobacter rubrisoli SCAWS-G2.</title>
        <authorList>
            <person name="Huang Y."/>
            <person name="Yan B."/>
        </authorList>
    </citation>
    <scope>NUCLEOTIDE SEQUENCE [LARGE SCALE GENOMIC DNA]</scope>
    <source>
        <strain evidence="2 3">SCAWS-G2</strain>
    </source>
</reference>
<organism evidence="2 3">
    <name type="scientific">Ktedonosporobacter rubrisoli</name>
    <dbReference type="NCBI Taxonomy" id="2509675"/>
    <lineage>
        <taxon>Bacteria</taxon>
        <taxon>Bacillati</taxon>
        <taxon>Chloroflexota</taxon>
        <taxon>Ktedonobacteria</taxon>
        <taxon>Ktedonobacterales</taxon>
        <taxon>Ktedonosporobacteraceae</taxon>
        <taxon>Ktedonosporobacter</taxon>
    </lineage>
</organism>
<dbReference type="CDD" id="cd01741">
    <property type="entry name" value="GATase1_1"/>
    <property type="match status" value="1"/>
</dbReference>
<keyword evidence="2" id="KW-0808">Transferase</keyword>
<dbReference type="Proteomes" id="UP000290365">
    <property type="component" value="Chromosome"/>
</dbReference>
<dbReference type="GO" id="GO:0016740">
    <property type="term" value="F:transferase activity"/>
    <property type="evidence" value="ECO:0007669"/>
    <property type="project" value="UniProtKB-KW"/>
</dbReference>
<keyword evidence="3" id="KW-1185">Reference proteome</keyword>
<keyword evidence="2" id="KW-0315">Glutamine amidotransferase</keyword>
<dbReference type="Pfam" id="PF00117">
    <property type="entry name" value="GATase"/>
    <property type="match status" value="1"/>
</dbReference>
<proteinExistence type="predicted"/>
<dbReference type="PANTHER" id="PTHR42695:SF5">
    <property type="entry name" value="GLUTAMINE AMIDOTRANSFERASE YLR126C-RELATED"/>
    <property type="match status" value="1"/>
</dbReference>
<sequence>MHKMKRVLALQHSWENSEGYVGKVLRQHHIAYDMIKVETEPIPEPTHYAAIVAFGGPQHVYETDKYPFFITEQEMWRMAVEHEIPCLGICLGGQALAKALGGSVQRHTTSEIGFFDIPFTEEGSKDPLYAGLPGYQKVFHWHEDAFDLPPGAIRLASNENTKNQAFRYGNSTYGLQYHIEVDASMLDLWFHQMTSQEEIIKSIGRETYEAIERDKQTQQSTYEAHTRIMFENFLKISKLI</sequence>
<dbReference type="PANTHER" id="PTHR42695">
    <property type="entry name" value="GLUTAMINE AMIDOTRANSFERASE YLR126C-RELATED"/>
    <property type="match status" value="1"/>
</dbReference>
<dbReference type="InterPro" id="IPR029062">
    <property type="entry name" value="Class_I_gatase-like"/>
</dbReference>
<dbReference type="AlphaFoldDB" id="A0A4P6K274"/>
<accession>A0A4P6K274</accession>
<dbReference type="SUPFAM" id="SSF52317">
    <property type="entry name" value="Class I glutamine amidotransferase-like"/>
    <property type="match status" value="1"/>
</dbReference>
<dbReference type="InterPro" id="IPR017926">
    <property type="entry name" value="GATASE"/>
</dbReference>